<dbReference type="GO" id="GO:0008270">
    <property type="term" value="F:zinc ion binding"/>
    <property type="evidence" value="ECO:0007669"/>
    <property type="project" value="UniProtKB-KW"/>
</dbReference>
<dbReference type="PROSITE" id="PS50982">
    <property type="entry name" value="MBD"/>
    <property type="match status" value="1"/>
</dbReference>
<dbReference type="Proteomes" id="UP000269221">
    <property type="component" value="Unassembled WGS sequence"/>
</dbReference>
<evidence type="ECO:0000256" key="4">
    <source>
        <dbReference type="ARBA" id="ARBA00022679"/>
    </source>
</evidence>
<keyword evidence="4" id="KW-0808">Transferase</keyword>
<evidence type="ECO:0000256" key="10">
    <source>
        <dbReference type="ARBA" id="ARBA00039052"/>
    </source>
</evidence>
<feature type="domain" description="PHD-type" evidence="17">
    <location>
        <begin position="746"/>
        <end position="864"/>
    </location>
</feature>
<dbReference type="InterPro" id="IPR034732">
    <property type="entry name" value="EPHD"/>
</dbReference>
<evidence type="ECO:0000313" key="18">
    <source>
        <dbReference type="EMBL" id="RMC07147.1"/>
    </source>
</evidence>
<organism evidence="18 19">
    <name type="scientific">Hirundo rustica rustica</name>
    <dbReference type="NCBI Taxonomy" id="333673"/>
    <lineage>
        <taxon>Eukaryota</taxon>
        <taxon>Metazoa</taxon>
        <taxon>Chordata</taxon>
        <taxon>Craniata</taxon>
        <taxon>Vertebrata</taxon>
        <taxon>Euteleostomi</taxon>
        <taxon>Archelosauria</taxon>
        <taxon>Archosauria</taxon>
        <taxon>Dinosauria</taxon>
        <taxon>Saurischia</taxon>
        <taxon>Theropoda</taxon>
        <taxon>Coelurosauria</taxon>
        <taxon>Aves</taxon>
        <taxon>Neognathae</taxon>
        <taxon>Neoaves</taxon>
        <taxon>Telluraves</taxon>
        <taxon>Australaves</taxon>
        <taxon>Passeriformes</taxon>
        <taxon>Sylvioidea</taxon>
        <taxon>Hirundinidae</taxon>
        <taxon>Hirundo</taxon>
    </lineage>
</organism>
<comment type="catalytic activity">
    <reaction evidence="13">
        <text>N(6),N(6)-dimethyl-L-lysyl(9)-[histone H3] + S-adenosyl-L-methionine = N(6),N(6),N(6)-trimethyl-L-lysyl(9)-[histone H3] + S-adenosyl-L-homocysteine + H(+)</text>
        <dbReference type="Rhea" id="RHEA:60288"/>
        <dbReference type="Rhea" id="RHEA-COMP:15538"/>
        <dbReference type="Rhea" id="RHEA-COMP:15541"/>
        <dbReference type="ChEBI" id="CHEBI:15378"/>
        <dbReference type="ChEBI" id="CHEBI:57856"/>
        <dbReference type="ChEBI" id="CHEBI:59789"/>
        <dbReference type="ChEBI" id="CHEBI:61961"/>
        <dbReference type="ChEBI" id="CHEBI:61976"/>
        <dbReference type="EC" id="2.1.1.366"/>
    </reaction>
</comment>
<keyword evidence="19" id="KW-1185">Reference proteome</keyword>
<dbReference type="GO" id="GO:0051301">
    <property type="term" value="P:cell division"/>
    <property type="evidence" value="ECO:0007669"/>
    <property type="project" value="UniProtKB-KW"/>
</dbReference>
<sequence length="1025" mass="115859">MEGKRMLCDFFGEKKLTSSREESTEGDVKTFWTQVGSRRVDVIFEQMQNVLSVLKEKIKNGTATNQECWQAWALVNEANLGDLLTLANVSDELNGDGAQETKPKLQTLPDDNAADTVEASDSEKEDMKRTCSGSKEASSKIQGLPLNVQYQNHKCSSACLANRAVGSYKGENPLKIPILFDFQRRHAKADYLSKSLDVNYKAPCGRSLRSFQDVLNYLFETECNFLFVDHFSFNTYVLLSRNTMNPEPLVFEFDISDGAESVPVSFCNNLDHARLPYFKYRKSSWPRGYYLNNFSSLFVDSCDCTDGCIDRIYECSVLCRCDKLMCQNRVVQHGIQVRLQVFNTEKKGWGVRCLDDIDKGTFVCTYSGRLMSREVLEDAEQQLKEKSAVNDKGHHFSSKKRKLDIVRSDSVIELMQIDKNDIFENQESLSQSVDNENKSTLVQLKNSSNATVRRPGTRTLVFRSHQLKMSCMQQQHITAFSFDAQVHSASSDEDDSSQIHQSSKTKLTSGTMKGKEKSTQQQKEEHLMEIGQTDSAGVESAECKRKSLSLQGVDCGKSRVLDDTCVVRPSNNAPLKADCKENSRQPKQNALCEESDGDGMLPKNANEENIYILDATKEGNVARFLNNELDMSCRSRREMTGFCWIAPLSTFVTHREILEKSSIPHLSAIFSMGQVGHGIPYYMICCTRIRLEPVRAPGTVDSTLSPFLKKFLELDPLTGPEQGLCVCIDSSFPALGAFWIMAKMVRRTCAFCSEGEAGSVMYIATERDIAAHQDCLLFSSGFVESEDHNPENLGIRFDVSSVLKELRRGKRLVCNFCRKKGATVGCEERACRRSYHFFCALCDDAAVETDQVNGVYRVFCPKHDPGNRTNHYDASNKKRRRTLTSPTVTEEMSTEETAEENHLQILKRKNNRHKVRIDLVRKCKQAGLLDDIFEEMLDTLHLAQEKLMDDNTSETEYEETVMALFDCGLFENILTNIYTGTEEKIQKLLENRKILDHKIELLQDLKEVILPTPENLASTSSTVSE</sequence>
<evidence type="ECO:0000256" key="3">
    <source>
        <dbReference type="ARBA" id="ARBA00022618"/>
    </source>
</evidence>
<evidence type="ECO:0000256" key="14">
    <source>
        <dbReference type="SAM" id="MobiDB-lite"/>
    </source>
</evidence>
<gene>
    <name evidence="18" type="ORF">DUI87_16603</name>
</gene>
<evidence type="ECO:0000256" key="13">
    <source>
        <dbReference type="ARBA" id="ARBA00049087"/>
    </source>
</evidence>
<dbReference type="Pfam" id="PF13771">
    <property type="entry name" value="zf-HC5HC2H"/>
    <property type="match status" value="1"/>
</dbReference>
<dbReference type="InterPro" id="IPR047232">
    <property type="entry name" value="SETDB1/2-like_MBD"/>
</dbReference>
<comment type="subcellular location">
    <subcellularLocation>
        <location evidence="1">Nucleus</location>
    </subcellularLocation>
</comment>
<dbReference type="InterPro" id="IPR013083">
    <property type="entry name" value="Znf_RING/FYVE/PHD"/>
</dbReference>
<feature type="domain" description="MBD" evidence="16">
    <location>
        <begin position="166"/>
        <end position="238"/>
    </location>
</feature>
<dbReference type="GO" id="GO:0070828">
    <property type="term" value="P:heterochromatin organization"/>
    <property type="evidence" value="ECO:0007669"/>
    <property type="project" value="TreeGrafter"/>
</dbReference>
<evidence type="ECO:0000259" key="17">
    <source>
        <dbReference type="PROSITE" id="PS51805"/>
    </source>
</evidence>
<dbReference type="PANTHER" id="PTHR46024">
    <property type="entry name" value="HISTONE-LYSINE N-METHYLTRANSFERASE EGGLESS"/>
    <property type="match status" value="1"/>
</dbReference>
<dbReference type="SMART" id="SM00391">
    <property type="entry name" value="MBD"/>
    <property type="match status" value="1"/>
</dbReference>
<feature type="region of interest" description="Disordered" evidence="14">
    <location>
        <begin position="869"/>
        <end position="896"/>
    </location>
</feature>
<keyword evidence="3" id="KW-0132">Cell division</keyword>
<dbReference type="InterPro" id="IPR051516">
    <property type="entry name" value="SETDB_methyltransferase"/>
</dbReference>
<dbReference type="CDD" id="cd01395">
    <property type="entry name" value="HMT_MBD"/>
    <property type="match status" value="1"/>
</dbReference>
<keyword evidence="2" id="KW-0217">Developmental protein</keyword>
<dbReference type="OrthoDB" id="5792673at2759"/>
<feature type="domain" description="SET" evidence="15">
    <location>
        <begin position="337"/>
        <end position="705"/>
    </location>
</feature>
<dbReference type="GO" id="GO:0010629">
    <property type="term" value="P:negative regulation of gene expression"/>
    <property type="evidence" value="ECO:0007669"/>
    <property type="project" value="TreeGrafter"/>
</dbReference>
<keyword evidence="7" id="KW-0131">Cell cycle</keyword>
<dbReference type="InterPro" id="IPR001739">
    <property type="entry name" value="Methyl_CpG_DNA-bd"/>
</dbReference>
<dbReference type="GO" id="GO:0140947">
    <property type="term" value="F:histone H3K9me2 methyltransferase activity"/>
    <property type="evidence" value="ECO:0007669"/>
    <property type="project" value="UniProtKB-EC"/>
</dbReference>
<evidence type="ECO:0000256" key="6">
    <source>
        <dbReference type="ARBA" id="ARBA00022771"/>
    </source>
</evidence>
<dbReference type="InterPro" id="IPR001214">
    <property type="entry name" value="SET_dom"/>
</dbReference>
<keyword evidence="5" id="KW-0479">Metal-binding</keyword>
<dbReference type="Gene3D" id="2.170.270.10">
    <property type="entry name" value="SET domain"/>
    <property type="match status" value="1"/>
</dbReference>
<evidence type="ECO:0000256" key="1">
    <source>
        <dbReference type="ARBA" id="ARBA00004123"/>
    </source>
</evidence>
<protein>
    <recommendedName>
        <fullName evidence="11">Histone-lysine N-methyltransferase SETDB2</fullName>
        <ecNumber evidence="10">2.1.1.366</ecNumber>
    </recommendedName>
    <alternativeName>
        <fullName evidence="12">SET domain bifurcated 2</fullName>
    </alternativeName>
</protein>
<dbReference type="InterPro" id="IPR001965">
    <property type="entry name" value="Znf_PHD"/>
</dbReference>
<dbReference type="GO" id="GO:0005634">
    <property type="term" value="C:nucleus"/>
    <property type="evidence" value="ECO:0007669"/>
    <property type="project" value="UniProtKB-SubCell"/>
</dbReference>
<dbReference type="SUPFAM" id="SSF54171">
    <property type="entry name" value="DNA-binding domain"/>
    <property type="match status" value="1"/>
</dbReference>
<feature type="compositionally biased region" description="Polar residues" evidence="14">
    <location>
        <begin position="498"/>
        <end position="511"/>
    </location>
</feature>
<feature type="compositionally biased region" description="Basic and acidic residues" evidence="14">
    <location>
        <begin position="513"/>
        <end position="525"/>
    </location>
</feature>
<evidence type="ECO:0000256" key="9">
    <source>
        <dbReference type="ARBA" id="ARBA00023242"/>
    </source>
</evidence>
<keyword evidence="7" id="KW-0498">Mitosis</keyword>
<feature type="region of interest" description="Disordered" evidence="14">
    <location>
        <begin position="490"/>
        <end position="525"/>
    </location>
</feature>
<dbReference type="EC" id="2.1.1.366" evidence="10"/>
<dbReference type="Pfam" id="PF01429">
    <property type="entry name" value="MBD"/>
    <property type="match status" value="1"/>
</dbReference>
<evidence type="ECO:0000256" key="12">
    <source>
        <dbReference type="ARBA" id="ARBA00042995"/>
    </source>
</evidence>
<dbReference type="EMBL" id="QRBI01000120">
    <property type="protein sequence ID" value="RMC07147.1"/>
    <property type="molecule type" value="Genomic_DNA"/>
</dbReference>
<dbReference type="InterPro" id="IPR046341">
    <property type="entry name" value="SET_dom_sf"/>
</dbReference>
<keyword evidence="9" id="KW-0539">Nucleus</keyword>
<evidence type="ECO:0000256" key="8">
    <source>
        <dbReference type="ARBA" id="ARBA00022833"/>
    </source>
</evidence>
<dbReference type="PANTHER" id="PTHR46024:SF3">
    <property type="entry name" value="HISTONE-LYSINE N-METHYLTRANSFERASE SETDB2"/>
    <property type="match status" value="1"/>
</dbReference>
<dbReference type="GO" id="GO:0003677">
    <property type="term" value="F:DNA binding"/>
    <property type="evidence" value="ECO:0007669"/>
    <property type="project" value="InterPro"/>
</dbReference>
<dbReference type="PROSITE" id="PS51805">
    <property type="entry name" value="EPHD"/>
    <property type="match status" value="1"/>
</dbReference>
<evidence type="ECO:0000256" key="11">
    <source>
        <dbReference type="ARBA" id="ARBA00040299"/>
    </source>
</evidence>
<comment type="caution">
    <text evidence="18">The sequence shown here is derived from an EMBL/GenBank/DDBJ whole genome shotgun (WGS) entry which is preliminary data.</text>
</comment>
<dbReference type="AlphaFoldDB" id="A0A3M0KIY7"/>
<dbReference type="STRING" id="333673.A0A3M0KIY7"/>
<evidence type="ECO:0000259" key="15">
    <source>
        <dbReference type="PROSITE" id="PS50280"/>
    </source>
</evidence>
<proteinExistence type="predicted"/>
<evidence type="ECO:0000259" key="16">
    <source>
        <dbReference type="PROSITE" id="PS50982"/>
    </source>
</evidence>
<keyword evidence="8" id="KW-0862">Zinc</keyword>
<dbReference type="SUPFAM" id="SSF82199">
    <property type="entry name" value="SET domain"/>
    <property type="match status" value="1"/>
</dbReference>
<dbReference type="SMART" id="SM00249">
    <property type="entry name" value="PHD"/>
    <property type="match status" value="1"/>
</dbReference>
<evidence type="ECO:0000313" key="19">
    <source>
        <dbReference type="Proteomes" id="UP000269221"/>
    </source>
</evidence>
<evidence type="ECO:0000256" key="2">
    <source>
        <dbReference type="ARBA" id="ARBA00022473"/>
    </source>
</evidence>
<accession>A0A3M0KIY7</accession>
<dbReference type="InterPro" id="IPR016177">
    <property type="entry name" value="DNA-bd_dom_sf"/>
</dbReference>
<reference evidence="18 19" key="1">
    <citation type="submission" date="2018-07" db="EMBL/GenBank/DDBJ databases">
        <title>A high quality draft genome assembly of the barn swallow (H. rustica rustica).</title>
        <authorList>
            <person name="Formenti G."/>
            <person name="Chiara M."/>
            <person name="Poveda L."/>
            <person name="Francoijs K.-J."/>
            <person name="Bonisoli-Alquati A."/>
            <person name="Canova L."/>
            <person name="Gianfranceschi L."/>
            <person name="Horner D.S."/>
            <person name="Saino N."/>
        </authorList>
    </citation>
    <scope>NUCLEOTIDE SEQUENCE [LARGE SCALE GENOMIC DNA]</scope>
    <source>
        <strain evidence="18">Chelidonia</strain>
        <tissue evidence="18">Blood</tissue>
    </source>
</reference>
<dbReference type="Gene3D" id="3.30.890.10">
    <property type="entry name" value="Methyl-cpg-binding Protein 2, Chain A"/>
    <property type="match status" value="1"/>
</dbReference>
<name>A0A3M0KIY7_HIRRU</name>
<keyword evidence="6" id="KW-0863">Zinc-finger</keyword>
<feature type="region of interest" description="Disordered" evidence="14">
    <location>
        <begin position="94"/>
        <end position="131"/>
    </location>
</feature>
<evidence type="ECO:0000256" key="5">
    <source>
        <dbReference type="ARBA" id="ARBA00022723"/>
    </source>
</evidence>
<dbReference type="PROSITE" id="PS50280">
    <property type="entry name" value="SET"/>
    <property type="match status" value="1"/>
</dbReference>
<dbReference type="Gene3D" id="3.30.40.10">
    <property type="entry name" value="Zinc/RING finger domain, C3HC4 (zinc finger)"/>
    <property type="match status" value="1"/>
</dbReference>
<evidence type="ECO:0000256" key="7">
    <source>
        <dbReference type="ARBA" id="ARBA00022776"/>
    </source>
</evidence>